<dbReference type="AlphaFoldDB" id="A0A4R6U353"/>
<keyword evidence="2" id="KW-0489">Methyltransferase</keyword>
<dbReference type="RefSeq" id="WP_133580001.1">
    <property type="nucleotide sequence ID" value="NZ_SNYJ01000005.1"/>
</dbReference>
<feature type="domain" description="Methyltransferase type 11" evidence="1">
    <location>
        <begin position="43"/>
        <end position="139"/>
    </location>
</feature>
<dbReference type="Proteomes" id="UP000295632">
    <property type="component" value="Unassembled WGS sequence"/>
</dbReference>
<dbReference type="InterPro" id="IPR013216">
    <property type="entry name" value="Methyltransf_11"/>
</dbReference>
<reference evidence="2 3" key="1">
    <citation type="submission" date="2019-03" db="EMBL/GenBank/DDBJ databases">
        <title>Genomic Encyclopedia of Type Strains, Phase IV (KMG-IV): sequencing the most valuable type-strain genomes for metagenomic binning, comparative biology and taxonomic classification.</title>
        <authorList>
            <person name="Goeker M."/>
        </authorList>
    </citation>
    <scope>NUCLEOTIDE SEQUENCE [LARGE SCALE GENOMIC DNA]</scope>
    <source>
        <strain evidence="2 3">DSM 28697</strain>
    </source>
</reference>
<evidence type="ECO:0000313" key="3">
    <source>
        <dbReference type="Proteomes" id="UP000295632"/>
    </source>
</evidence>
<accession>A0A4R6U353</accession>
<dbReference type="PANTHER" id="PTHR43591">
    <property type="entry name" value="METHYLTRANSFERASE"/>
    <property type="match status" value="1"/>
</dbReference>
<dbReference type="EMBL" id="SNYJ01000005">
    <property type="protein sequence ID" value="TDQ40810.1"/>
    <property type="molecule type" value="Genomic_DNA"/>
</dbReference>
<dbReference type="OrthoDB" id="9791837at2"/>
<protein>
    <submittedName>
        <fullName evidence="2">Methyltransferase family protein</fullName>
    </submittedName>
</protein>
<keyword evidence="2" id="KW-0808">Transferase</keyword>
<dbReference type="PANTHER" id="PTHR43591:SF24">
    <property type="entry name" value="2-METHOXY-6-POLYPRENYL-1,4-BENZOQUINOL METHYLASE, MITOCHONDRIAL"/>
    <property type="match status" value="1"/>
</dbReference>
<organism evidence="2 3">
    <name type="scientific">Aureibacillus halotolerans</name>
    <dbReference type="NCBI Taxonomy" id="1508390"/>
    <lineage>
        <taxon>Bacteria</taxon>
        <taxon>Bacillati</taxon>
        <taxon>Bacillota</taxon>
        <taxon>Bacilli</taxon>
        <taxon>Bacillales</taxon>
        <taxon>Bacillaceae</taxon>
        <taxon>Aureibacillus</taxon>
    </lineage>
</organism>
<dbReference type="SUPFAM" id="SSF53335">
    <property type="entry name" value="S-adenosyl-L-methionine-dependent methyltransferases"/>
    <property type="match status" value="1"/>
</dbReference>
<dbReference type="Gene3D" id="3.40.50.150">
    <property type="entry name" value="Vaccinia Virus protein VP39"/>
    <property type="match status" value="1"/>
</dbReference>
<keyword evidence="3" id="KW-1185">Reference proteome</keyword>
<dbReference type="CDD" id="cd02440">
    <property type="entry name" value="AdoMet_MTases"/>
    <property type="match status" value="1"/>
</dbReference>
<proteinExistence type="predicted"/>
<dbReference type="GO" id="GO:0008757">
    <property type="term" value="F:S-adenosylmethionine-dependent methyltransferase activity"/>
    <property type="evidence" value="ECO:0007669"/>
    <property type="project" value="InterPro"/>
</dbReference>
<dbReference type="GO" id="GO:0032259">
    <property type="term" value="P:methylation"/>
    <property type="evidence" value="ECO:0007669"/>
    <property type="project" value="UniProtKB-KW"/>
</dbReference>
<name>A0A4R6U353_9BACI</name>
<comment type="caution">
    <text evidence="2">The sequence shown here is derived from an EMBL/GenBank/DDBJ whole genome shotgun (WGS) entry which is preliminary data.</text>
</comment>
<dbReference type="InterPro" id="IPR029063">
    <property type="entry name" value="SAM-dependent_MTases_sf"/>
</dbReference>
<evidence type="ECO:0000313" key="2">
    <source>
        <dbReference type="EMBL" id="TDQ40810.1"/>
    </source>
</evidence>
<evidence type="ECO:0000259" key="1">
    <source>
        <dbReference type="Pfam" id="PF08241"/>
    </source>
</evidence>
<dbReference type="Pfam" id="PF08241">
    <property type="entry name" value="Methyltransf_11"/>
    <property type="match status" value="1"/>
</dbReference>
<sequence>MAGKMAIDFHNPKNKTSYSERKVDQSWKDMANRLVDINGKSIVDIGCGGGLYTKALMDMGAAKGIGVDFSLPSIETAEKTCVGIKNVTFQQGNALGTPFSEASFDVVLERALIHHIETMELPTCAKEAHRLLKPGGVCVWQDRTPEDVQQKASVEHLRGYLFEKYPALLAVDTRRRHLQETVLEALGSVDFSNIQSYTLWETRGVYANKEALKKSFLRREGRSILHELSDAELNEFTDYLLTKLNTLEEDHPLIDRDRWTIWVAQKPY</sequence>
<gene>
    <name evidence="2" type="ORF">EV213_105156</name>
</gene>